<dbReference type="EMBL" id="CYSB01000018">
    <property type="protein sequence ID" value="CUH64730.1"/>
    <property type="molecule type" value="Genomic_DNA"/>
</dbReference>
<accession>A0A0N7LUX7</accession>
<proteinExistence type="predicted"/>
<keyword evidence="4" id="KW-1185">Reference proteome</keyword>
<gene>
    <name evidence="2" type="ORF">TL5118_00994</name>
    <name evidence="3" type="ORF">TL5120_01099</name>
</gene>
<feature type="transmembrane region" description="Helical" evidence="1">
    <location>
        <begin position="23"/>
        <end position="41"/>
    </location>
</feature>
<dbReference type="Proteomes" id="UP000051887">
    <property type="component" value="Unassembled WGS sequence"/>
</dbReference>
<dbReference type="EMBL" id="CYSC01000018">
    <property type="protein sequence ID" value="CUH71313.1"/>
    <property type="molecule type" value="Genomic_DNA"/>
</dbReference>
<keyword evidence="1" id="KW-0812">Transmembrane</keyword>
<evidence type="ECO:0000313" key="5">
    <source>
        <dbReference type="Proteomes" id="UP000051887"/>
    </source>
</evidence>
<reference evidence="2 4" key="1">
    <citation type="submission" date="2015-09" db="EMBL/GenBank/DDBJ databases">
        <authorList>
            <person name="Rodrigo-Torres L."/>
            <person name="Arahal D.R."/>
        </authorList>
    </citation>
    <scope>NUCLEOTIDE SEQUENCE [LARGE SCALE GENOMIC DNA]</scope>
    <source>
        <strain evidence="2 4">CECT 5118</strain>
    </source>
</reference>
<evidence type="ECO:0000313" key="4">
    <source>
        <dbReference type="Proteomes" id="UP000051086"/>
    </source>
</evidence>
<sequence length="44" mass="4463">MEFIIAGAIVFGIIGFFVDGGKGALWGAILGPFGLIIAAILKGK</sequence>
<name>A0A0N7LUX7_9RHOB</name>
<dbReference type="Proteomes" id="UP000051086">
    <property type="component" value="Unassembled WGS sequence"/>
</dbReference>
<protein>
    <submittedName>
        <fullName evidence="3">Uncharacterized protein</fullName>
    </submittedName>
</protein>
<keyword evidence="1" id="KW-0472">Membrane</keyword>
<evidence type="ECO:0000256" key="1">
    <source>
        <dbReference type="SAM" id="Phobius"/>
    </source>
</evidence>
<dbReference type="RefSeq" id="WP_256415914.1">
    <property type="nucleotide sequence ID" value="NZ_CYSB01000018.1"/>
</dbReference>
<evidence type="ECO:0000313" key="3">
    <source>
        <dbReference type="EMBL" id="CUH71313.1"/>
    </source>
</evidence>
<organism evidence="3 5">
    <name type="scientific">Thalassovita autumnalis</name>
    <dbReference type="NCBI Taxonomy" id="2072972"/>
    <lineage>
        <taxon>Bacteria</taxon>
        <taxon>Pseudomonadati</taxon>
        <taxon>Pseudomonadota</taxon>
        <taxon>Alphaproteobacteria</taxon>
        <taxon>Rhodobacterales</taxon>
        <taxon>Roseobacteraceae</taxon>
        <taxon>Thalassovita</taxon>
    </lineage>
</organism>
<reference evidence="3 5" key="2">
    <citation type="submission" date="2015-09" db="EMBL/GenBank/DDBJ databases">
        <authorList>
            <consortium name="Swine Surveillance"/>
        </authorList>
    </citation>
    <scope>NUCLEOTIDE SEQUENCE [LARGE SCALE GENOMIC DNA]</scope>
    <source>
        <strain evidence="3 5">5120</strain>
    </source>
</reference>
<keyword evidence="1" id="KW-1133">Transmembrane helix</keyword>
<dbReference type="AlphaFoldDB" id="A0A0N7LUX7"/>
<evidence type="ECO:0000313" key="2">
    <source>
        <dbReference type="EMBL" id="CUH64730.1"/>
    </source>
</evidence>